<dbReference type="GO" id="GO:0004557">
    <property type="term" value="F:alpha-galactosidase activity"/>
    <property type="evidence" value="ECO:0007669"/>
    <property type="project" value="UniProtKB-EC"/>
</dbReference>
<dbReference type="EC" id="3.2.1.22" evidence="4"/>
<dbReference type="PANTHER" id="PTHR11452">
    <property type="entry name" value="ALPHA-GALACTOSIDASE/ALPHA-N-ACETYLGALACTOSAMINIDASE"/>
    <property type="match status" value="1"/>
</dbReference>
<dbReference type="InterPro" id="IPR010433">
    <property type="entry name" value="EIF-4B_pln"/>
</dbReference>
<dbReference type="PRINTS" id="PR00740">
    <property type="entry name" value="GLHYDRLASE27"/>
</dbReference>
<feature type="compositionally biased region" description="Basic and acidic residues" evidence="5">
    <location>
        <begin position="812"/>
        <end position="821"/>
    </location>
</feature>
<feature type="region of interest" description="Disordered" evidence="5">
    <location>
        <begin position="812"/>
        <end position="889"/>
    </location>
</feature>
<evidence type="ECO:0000256" key="1">
    <source>
        <dbReference type="ARBA" id="ARBA00009743"/>
    </source>
</evidence>
<comment type="similarity">
    <text evidence="1 4">Belongs to the glycosyl hydrolase 27 family.</text>
</comment>
<dbReference type="Proteomes" id="UP001295469">
    <property type="component" value="Chromosome C02"/>
</dbReference>
<evidence type="ECO:0000313" key="6">
    <source>
        <dbReference type="EMBL" id="CAF1920149.1"/>
    </source>
</evidence>
<evidence type="ECO:0000256" key="4">
    <source>
        <dbReference type="RuleBase" id="RU361168"/>
    </source>
</evidence>
<evidence type="ECO:0000256" key="3">
    <source>
        <dbReference type="ARBA" id="ARBA00023295"/>
    </source>
</evidence>
<evidence type="ECO:0000256" key="2">
    <source>
        <dbReference type="ARBA" id="ARBA00022801"/>
    </source>
</evidence>
<evidence type="ECO:0000256" key="5">
    <source>
        <dbReference type="SAM" id="MobiDB-lite"/>
    </source>
</evidence>
<feature type="compositionally biased region" description="Basic and acidic residues" evidence="5">
    <location>
        <begin position="835"/>
        <end position="857"/>
    </location>
</feature>
<dbReference type="AlphaFoldDB" id="A0A816KHK1"/>
<comment type="catalytic activity">
    <reaction evidence="4">
        <text>Hydrolysis of terminal, non-reducing alpha-D-galactose residues in alpha-D-galactosides, including galactose oligosaccharides, galactomannans and galactolipids.</text>
        <dbReference type="EC" id="3.2.1.22"/>
    </reaction>
</comment>
<dbReference type="SUPFAM" id="SSF51445">
    <property type="entry name" value="(Trans)glycosidases"/>
    <property type="match status" value="1"/>
</dbReference>
<dbReference type="PANTHER" id="PTHR11452:SF42">
    <property type="entry name" value="ALPHA-GALACTOSIDASE"/>
    <property type="match status" value="1"/>
</dbReference>
<feature type="compositionally biased region" description="Basic and acidic residues" evidence="5">
    <location>
        <begin position="880"/>
        <end position="889"/>
    </location>
</feature>
<dbReference type="InterPro" id="IPR017853">
    <property type="entry name" value="GH"/>
</dbReference>
<feature type="region of interest" description="Disordered" evidence="5">
    <location>
        <begin position="729"/>
        <end position="799"/>
    </location>
</feature>
<dbReference type="SUPFAM" id="SSF50370">
    <property type="entry name" value="Ricin B-like lectins"/>
    <property type="match status" value="1"/>
</dbReference>
<feature type="compositionally biased region" description="Basic and acidic residues" evidence="5">
    <location>
        <begin position="747"/>
        <end position="779"/>
    </location>
</feature>
<reference evidence="6" key="1">
    <citation type="submission" date="2021-01" db="EMBL/GenBank/DDBJ databases">
        <authorList>
            <consortium name="Genoscope - CEA"/>
            <person name="William W."/>
        </authorList>
    </citation>
    <scope>NUCLEOTIDE SEQUENCE</scope>
</reference>
<protein>
    <recommendedName>
        <fullName evidence="4">Alpha-galactosidase</fullName>
        <ecNumber evidence="4">3.2.1.22</ecNumber>
    </recommendedName>
    <alternativeName>
        <fullName evidence="4">Melibiase</fullName>
    </alternativeName>
</protein>
<gene>
    <name evidence="6" type="ORF">DARMORV10_C02P52860.1</name>
</gene>
<dbReference type="CDD" id="cd14792">
    <property type="entry name" value="GH27"/>
    <property type="match status" value="1"/>
</dbReference>
<proteinExistence type="inferred from homology"/>
<dbReference type="EMBL" id="HG994366">
    <property type="protein sequence ID" value="CAF1920149.1"/>
    <property type="molecule type" value="Genomic_DNA"/>
</dbReference>
<dbReference type="SUPFAM" id="SSF51011">
    <property type="entry name" value="Glycosyl hydrolase domain"/>
    <property type="match status" value="1"/>
</dbReference>
<dbReference type="InterPro" id="IPR035992">
    <property type="entry name" value="Ricin_B-like_lectins"/>
</dbReference>
<keyword evidence="3 4" id="KW-0326">Glycosidase</keyword>
<organism evidence="6">
    <name type="scientific">Brassica napus</name>
    <name type="common">Rape</name>
    <dbReference type="NCBI Taxonomy" id="3708"/>
    <lineage>
        <taxon>Eukaryota</taxon>
        <taxon>Viridiplantae</taxon>
        <taxon>Streptophyta</taxon>
        <taxon>Embryophyta</taxon>
        <taxon>Tracheophyta</taxon>
        <taxon>Spermatophyta</taxon>
        <taxon>Magnoliopsida</taxon>
        <taxon>eudicotyledons</taxon>
        <taxon>Gunneridae</taxon>
        <taxon>Pentapetalae</taxon>
        <taxon>rosids</taxon>
        <taxon>malvids</taxon>
        <taxon>Brassicales</taxon>
        <taxon>Brassicaceae</taxon>
        <taxon>Brassiceae</taxon>
        <taxon>Brassica</taxon>
    </lineage>
</organism>
<dbReference type="GO" id="GO:0005975">
    <property type="term" value="P:carbohydrate metabolic process"/>
    <property type="evidence" value="ECO:0007669"/>
    <property type="project" value="InterPro"/>
</dbReference>
<dbReference type="Pfam" id="PF16499">
    <property type="entry name" value="Melibiase_2"/>
    <property type="match status" value="1"/>
</dbReference>
<accession>A0A816KHK1</accession>
<dbReference type="InterPro" id="IPR002241">
    <property type="entry name" value="Glyco_hydro_27"/>
</dbReference>
<dbReference type="InterPro" id="IPR013780">
    <property type="entry name" value="Glyco_hydro_b"/>
</dbReference>
<feature type="compositionally biased region" description="Basic and acidic residues" evidence="5">
    <location>
        <begin position="787"/>
        <end position="799"/>
    </location>
</feature>
<dbReference type="Gene3D" id="3.20.20.70">
    <property type="entry name" value="Aldolase class I"/>
    <property type="match status" value="1"/>
</dbReference>
<dbReference type="Gene3D" id="2.60.40.1180">
    <property type="entry name" value="Golgi alpha-mannosidase II"/>
    <property type="match status" value="1"/>
</dbReference>
<name>A0A816KHK1_BRANA</name>
<dbReference type="GO" id="GO:0003743">
    <property type="term" value="F:translation initiation factor activity"/>
    <property type="evidence" value="ECO:0007669"/>
    <property type="project" value="InterPro"/>
</dbReference>
<dbReference type="Pfam" id="PF06273">
    <property type="entry name" value="eIF-4B"/>
    <property type="match status" value="2"/>
</dbReference>
<sequence length="889" mass="99804">MDPLPIRTRYFGPGKCKLSFAGNLKTFFYVDHFIGYLTDDVQIVRDIPDWFTEHILILISSFSISINARSNEDASFPPRGWNSYDSFCWTISETEFLQSAETISKRLLPHGYQYVVVDYLWYRKKVQGAYVDSLGFDVIDEWGRMHPDPARWPSSKGGKGFTQVAEKVHKMGLKFGIHVMGGISTQAYNANTLVMDSVKGGAYEESGRQWRAKDIGMKEKACVWMPHGFMSVNTKLGAGKAFLRSLYRQYAEWGIDFIKHDCVFGDDFNLDEISIVSEVLKELDRPVLYSISPGTSVTPTMAKEVSQLVNMYRVTGDDWDTWIDVVAHFDISRDLSASNMIGARGLQGKSWPDLDMLPLGWLTDQGSNLGPHRLCNLTMEEQKTQMTLWSIAKSPLMFGGDVRKLDDATYNLITNPTLLEINSYSSNNMEFPYITAARNNPHHSIGNNVKTKHAFGLTSCKEPKASTWSVVDKNNGKICWNQYSTEKPEKPFCLYNRKALLSSEEIQHNQLYQGKLHLQTNDKAESCLGASSRKKLTSKDYSRGALSPCKLDANQMWELHSNGTLENSYSGLCAVLNPVKAAEASSNGVRSWIASGRRGEVYVAFFNLNQVKTTVSAKISDIAKALQNKTHLEGASCKSHEIWSGKDFGPTKDSVTIQVESHAERADEEQAAAAADVESFPSLKEAASNAKSKKKKKMMMTLSEFTSGAYAAPGGRSSVGLTQQEILQLPTGPRQRSEDEMQQPGRPKTEEEKMLKEEIEELRKKLEKESIAPEIKQSDQESGSNNNHHDLPETLRGKEKYLEILTRELDDKVRFRQRPVERPGSGAGRGVSYSERTHSRAGSVDESRSFESTERPRSRGAVDAWVRPVDDQPRNFQGGSKERGFFSNR</sequence>
<keyword evidence="2 4" id="KW-0378">Hydrolase</keyword>
<dbReference type="InterPro" id="IPR013785">
    <property type="entry name" value="Aldolase_TIM"/>
</dbReference>
<keyword evidence="4" id="KW-1015">Disulfide bond</keyword>